<dbReference type="Gene3D" id="1.25.40.10">
    <property type="entry name" value="Tetratricopeptide repeat domain"/>
    <property type="match status" value="8"/>
</dbReference>
<proteinExistence type="predicted"/>
<evidence type="ECO:0000313" key="3">
    <source>
        <dbReference type="Proteomes" id="UP000650477"/>
    </source>
</evidence>
<dbReference type="Proteomes" id="UP000650477">
    <property type="component" value="Unassembled WGS sequence"/>
</dbReference>
<accession>A0A8I0U3W1</accession>
<dbReference type="EMBL" id="PKLF01000006">
    <property type="protein sequence ID" value="MBE8612370.1"/>
    <property type="molecule type" value="Genomic_DNA"/>
</dbReference>
<feature type="transmembrane region" description="Helical" evidence="1">
    <location>
        <begin position="43"/>
        <end position="65"/>
    </location>
</feature>
<evidence type="ECO:0000313" key="2">
    <source>
        <dbReference type="EMBL" id="MBE8612370.1"/>
    </source>
</evidence>
<organism evidence="2 3">
    <name type="scientific">Morganella morganii</name>
    <name type="common">Proteus morganii</name>
    <dbReference type="NCBI Taxonomy" id="582"/>
    <lineage>
        <taxon>Bacteria</taxon>
        <taxon>Pseudomonadati</taxon>
        <taxon>Pseudomonadota</taxon>
        <taxon>Gammaproteobacteria</taxon>
        <taxon>Enterobacterales</taxon>
        <taxon>Morganellaceae</taxon>
        <taxon>Morganella</taxon>
    </lineage>
</organism>
<evidence type="ECO:0000256" key="1">
    <source>
        <dbReference type="SAM" id="Phobius"/>
    </source>
</evidence>
<keyword evidence="1" id="KW-1133">Transmembrane helix</keyword>
<gene>
    <name evidence="2" type="ORF">CYG68_08035</name>
</gene>
<dbReference type="SMART" id="SM00671">
    <property type="entry name" value="SEL1"/>
    <property type="match status" value="18"/>
</dbReference>
<name>A0A8I0U3W1_MORMO</name>
<dbReference type="Pfam" id="PF08238">
    <property type="entry name" value="Sel1"/>
    <property type="match status" value="18"/>
</dbReference>
<feature type="transmembrane region" description="Helical" evidence="1">
    <location>
        <begin position="77"/>
        <end position="95"/>
    </location>
</feature>
<dbReference type="InterPro" id="IPR006597">
    <property type="entry name" value="Sel1-like"/>
</dbReference>
<dbReference type="SUPFAM" id="SSF81901">
    <property type="entry name" value="HCP-like"/>
    <property type="match status" value="5"/>
</dbReference>
<sequence>MYHLPFVIQITIFPHQKTDYTGYSPIITGCFHLFFCWPDNIELLLYSVTLSQIFIFCLPVYLRLIRIRTDMTKQRKLGLALLIAIALSGGAWLTYSVTSGSTPADKGYELYLSGDTDGAFRYFSAEAEHNPQAAYALSVMYLNGDDAPANALLGYQWLERAANAGNKSALYNLGYYRYHGITQDTARDQYGITSLKAAAQAGVREAQELLGTIYLLDKYGNIPSDAEQARKYMTAAADQGSFFAKFALGYIAYEYDKDYKKAVGILTPLLSEQFTLPAMLLSGIYEKGGHGIEADPGQAKKYRFMAFSQISSLNEDDLMPKALSLFGSETADEITARLAKLEKMAENGNQHARYALYNTYMQGTGVIADKEKALRYLLPLINQQDPKALYTWYLDTKTNPEYLTAAADAGYPDALYLLYQIHRNIRFDDAFGYDRERAEKYLKQAANTGHHDALIDIIEDITSSYQFPDNDTNAQVSAYLAKLLEKYPDDPEALMLASARYGDQEGNIYDPVRAFELNKKSAELSPLPDSQDQLAYKYARGIGVEQDMKKAVGIYKSLLKDPYFQDKAYRCLTDLYFSFDTGGEIDKKEIIAFLKKDIEENDNYRQAYFYADYLLQEDPVKNRKQAMELYLKAGEYTPSADVHLAKSLISLNTGNNEQALKLALEIMKSGYARSLLTEKEWHDVTQIVFSEGKNNPLARQFWVLLALRDNNAEAQKLIEPLLGQDPVVTYYYAKLKLEDAEDKPDMTDEILRPDIELMMKAAALGNTDADEYMVNRLKSATRSGTQSNLNQAFLRVTGLTERDIVPRLTQCADAGGWACMYELGEIYYEGKYGVKADLNTSVAWYEKIPDRDYRFTESRLSKVKKSRDTLADLNARVQKGDAEAAYELSYAWRNGNHGLTQDPEKSRYYLKMAAEGGNEDAITTLIDDYKNADTLSPEDKKLLLSLYDKLPGTGNNSYLRDLGTQYLQGSNLVSADRQKARYYFSKAGDYGAHELKAMDQFEINVKLADESPNAAYETGYAYFLGRGTQKDLLQALPYLQKAADAGHNYATILLADTYEKGEYDKETQRRIITPDWDKAIVLIHAYKGPRDVSENIAFYESTIKPALAGDSSAMNAAGEHYKSSGYYDTTRYWFEKSAESGYLPAFCALAGATETNNGKMAVLRRGAEKGDNCSDTMLAIMQLRENRITQDSPEWTGIITRVENGLKNSDEEVSKAAFEALTQLYRGTLRDDNGSYLYKADNKKYLTLLESEADKRADAQIDLFYYYRQNNDMDKALSYLQKGHDSGDIAATETLYEYYMSPEYCRRDNADPAKAEQYLTEWLKKSDYPENTDNHMLMPPEERTKAMGDAWLEGFCNRAPDPDKAIAWYTRSLTYNNTHALKGMYDAQIVKKNAPETYYYGSLAGVSSREGDDLIATLTDAERDTVLQRIKKKQVYEQYGRYEQEIEAKRQKAESGDGPAAFSLGVNYARGERVPEDTEKMIYYYELAGKNGYARAYNVLGNLYRKPNERGIPVDGKKALAYFDAGAKLGDSNTAHLAGDMLYFGQAGLEKDYPQAARYYEMTSLEQGSHHEMAKYKVAWMYYHKMAGTGSDDDLRKARDNLILSAKYGNKDAEEALKEWDFSRISDKNK</sequence>
<comment type="caution">
    <text evidence="2">The sequence shown here is derived from an EMBL/GenBank/DDBJ whole genome shotgun (WGS) entry which is preliminary data.</text>
</comment>
<protein>
    <submittedName>
        <fullName evidence="2">Sel1 repeat family protein</fullName>
    </submittedName>
</protein>
<dbReference type="InterPro" id="IPR011990">
    <property type="entry name" value="TPR-like_helical_dom_sf"/>
</dbReference>
<dbReference type="InterPro" id="IPR050767">
    <property type="entry name" value="Sel1_AlgK"/>
</dbReference>
<keyword evidence="1" id="KW-0472">Membrane</keyword>
<keyword evidence="1" id="KW-0812">Transmembrane</keyword>
<dbReference type="PANTHER" id="PTHR11102">
    <property type="entry name" value="SEL-1-LIKE PROTEIN"/>
    <property type="match status" value="1"/>
</dbReference>
<dbReference type="PANTHER" id="PTHR11102:SF160">
    <property type="entry name" value="ERAD-ASSOCIATED E3 UBIQUITIN-PROTEIN LIGASE COMPONENT HRD3"/>
    <property type="match status" value="1"/>
</dbReference>
<reference evidence="2" key="1">
    <citation type="submission" date="2017-12" db="EMBL/GenBank/DDBJ databases">
        <title>Genome sequencing and analysis.</title>
        <authorList>
            <person name="Huang Y.-T."/>
        </authorList>
    </citation>
    <scope>NUCLEOTIDE SEQUENCE</scope>
    <source>
        <strain evidence="2">VGH116</strain>
    </source>
</reference>